<proteinExistence type="predicted"/>
<protein>
    <submittedName>
        <fullName evidence="1">Uncharacterized protein</fullName>
    </submittedName>
</protein>
<dbReference type="KEGG" id="thl:TEH_17900"/>
<dbReference type="AlphaFoldDB" id="A0AAN1VRI1"/>
<dbReference type="Proteomes" id="UP000002663">
    <property type="component" value="Chromosome"/>
</dbReference>
<name>A0AAN1VRI1_TETHN</name>
<accession>A0AAN1VRI1</accession>
<dbReference type="EMBL" id="AP012046">
    <property type="protein sequence ID" value="BAK95117.1"/>
    <property type="molecule type" value="Genomic_DNA"/>
</dbReference>
<sequence length="140" mass="16010">MTKVKDIVTMKIPFPKLSSNLAVKSHMYLCIKHGENKRFLSCQTKKPLLLRSDEPPFHFVDVGVNKSECPFVRDTLIACDYYFQLSNIHINPSLLAQKGVSSNIYSKVDAEIKHPNFKEQKISVNNLLKINPELTFMNAQ</sequence>
<evidence type="ECO:0000313" key="1">
    <source>
        <dbReference type="EMBL" id="BAK95117.1"/>
    </source>
</evidence>
<gene>
    <name evidence="1" type="ordered locus">TEH_17900</name>
</gene>
<dbReference type="RefSeq" id="WP_014125159.1">
    <property type="nucleotide sequence ID" value="NC_016052.1"/>
</dbReference>
<evidence type="ECO:0000313" key="2">
    <source>
        <dbReference type="Proteomes" id="UP000002663"/>
    </source>
</evidence>
<reference evidence="1 2" key="1">
    <citation type="submission" date="2011-01" db="EMBL/GenBank/DDBJ databases">
        <title>Whole genome sequence of Tetragenococcus halophilus NBRC 12172.</title>
        <authorList>
            <person name="Nakazawa H."/>
            <person name="Omata S."/>
            <person name="Koga C."/>
            <person name="Watanabe Y."/>
            <person name="Katano Y."/>
            <person name="Ito N."/>
            <person name="Tsukatani N."/>
            <person name="Ankai A."/>
            <person name="Oguchi A."/>
            <person name="Fukui S."/>
            <person name="Yashiro I."/>
            <person name="Kamata S."/>
            <person name="Hashimoto Y."/>
            <person name="Yamazaki J."/>
            <person name="Taguchi H."/>
            <person name="Tanaka A."/>
            <person name="Koyama T."/>
            <person name="Ichige A."/>
            <person name="Hanya Y."/>
            <person name="Tanikawa S."/>
            <person name="Yamazaki S."/>
            <person name="Fujita N."/>
        </authorList>
    </citation>
    <scope>NUCLEOTIDE SEQUENCE [LARGE SCALE GENOMIC DNA]</scope>
    <source>
        <strain evidence="2">DSM 20338 / JCM 20259 / NCIMB 9735 / NBRC 12172</strain>
    </source>
</reference>
<organism evidence="1 2">
    <name type="scientific">Tetragenococcus halophilus (strain DSM 20338 / JCM 20259 / NCIMB 9735 / NBRC 12172)</name>
    <name type="common">Pediococcus halophilus</name>
    <dbReference type="NCBI Taxonomy" id="945021"/>
    <lineage>
        <taxon>Bacteria</taxon>
        <taxon>Bacillati</taxon>
        <taxon>Bacillota</taxon>
        <taxon>Bacilli</taxon>
        <taxon>Lactobacillales</taxon>
        <taxon>Enterococcaceae</taxon>
        <taxon>Tetragenococcus</taxon>
    </lineage>
</organism>